<dbReference type="InterPro" id="IPR040626">
    <property type="entry name" value="Pepdidase_M14_N"/>
</dbReference>
<evidence type="ECO:0000256" key="4">
    <source>
        <dbReference type="SAM" id="MobiDB-lite"/>
    </source>
</evidence>
<feature type="domain" description="Peptidase M14" evidence="5">
    <location>
        <begin position="1111"/>
        <end position="1447"/>
    </location>
</feature>
<feature type="region of interest" description="Disordered" evidence="4">
    <location>
        <begin position="229"/>
        <end position="264"/>
    </location>
</feature>
<feature type="compositionally biased region" description="Acidic residues" evidence="4">
    <location>
        <begin position="758"/>
        <end position="767"/>
    </location>
</feature>
<dbReference type="Pfam" id="PF18027">
    <property type="entry name" value="Pepdidase_M14_N"/>
    <property type="match status" value="1"/>
</dbReference>
<dbReference type="Gene3D" id="2.60.40.3120">
    <property type="match status" value="1"/>
</dbReference>
<evidence type="ECO:0000313" key="7">
    <source>
        <dbReference type="Proteomes" id="UP001142055"/>
    </source>
</evidence>
<comment type="caution">
    <text evidence="6">The sequence shown here is derived from an EMBL/GenBank/DDBJ whole genome shotgun (WGS) entry which is preliminary data.</text>
</comment>
<feature type="compositionally biased region" description="Polar residues" evidence="4">
    <location>
        <begin position="793"/>
        <end position="808"/>
    </location>
</feature>
<dbReference type="EMBL" id="JAPWDV010000001">
    <property type="protein sequence ID" value="KAJ6222980.1"/>
    <property type="molecule type" value="Genomic_DNA"/>
</dbReference>
<gene>
    <name evidence="6" type="ORF">RDWZM_001525</name>
</gene>
<feature type="active site" description="Proton donor/acceptor" evidence="3">
    <location>
        <position position="1411"/>
    </location>
</feature>
<feature type="region of interest" description="Disordered" evidence="4">
    <location>
        <begin position="119"/>
        <end position="145"/>
    </location>
</feature>
<evidence type="ECO:0000256" key="2">
    <source>
        <dbReference type="ARBA" id="ARBA00005988"/>
    </source>
</evidence>
<dbReference type="Gene3D" id="3.40.630.10">
    <property type="entry name" value="Zn peptidases"/>
    <property type="match status" value="1"/>
</dbReference>
<evidence type="ECO:0000259" key="5">
    <source>
        <dbReference type="PROSITE" id="PS52035"/>
    </source>
</evidence>
<feature type="compositionally biased region" description="Basic and acidic residues" evidence="4">
    <location>
        <begin position="95"/>
        <end position="106"/>
    </location>
</feature>
<dbReference type="Pfam" id="PF00246">
    <property type="entry name" value="Peptidase_M14"/>
    <property type="match status" value="1"/>
</dbReference>
<sequence>MIATDPIPIEPSTAKQHQHSYTTEFVKKAFNCISQDQSNVDLCCQYLNGTAQQFIYDEFVAIINDSAVEPTSPSDNIRRGSVKRRKNCKNNNKLDSNHQCKGEVDSEDSVHVFPTVNSTENDLVHESNSSLSSPSSSPTYVSTKKPIQNSQHQFESLLNTLSIHLTSLQDQVDNVSSLLPSTTSNLLPKFDDGFPDNSANKHATKEKDCILSELHQVFRHLNKVKRLLTLKNERRRPTSNHENSRIEASTTSSSSPTSPSSPNSYNSNIGRLLSNRMVMLQLLHLECCIIVYLQKLETVHNCPVENFLSSLEYATLRLRLDDICRTYYSLLNKLSYESSFLKLVSLVHQNSAASGTRLLMYVFRTLARQEKLNSKHDDNDGNDDNKSFEKYHDEDILKVENDLQDQTHNVTMVNEEKILKTKESLNEPILANSRTIVIILTYLENLAKYGIFASSAISDSSKQNNLNNGNTNIFDIVDLMPKNSIQMLDKTFLHSNSNVFTLVSVCVEILNQFVDEKRKMNYPTKSLVRQHAIESLAHLCLSKNGLQDSIKLGSTLIRTILNLLLRSCELHSKMVKNGSFLLDSNTPTKRFEKLDLSHHKLYLGILRDIYGLLSILASITEFKSGREYLLFHNVNIELYEKFLYPFVETLNGTEESDPSYLNESVISDIGRQHVEDRGIAYRQLRLFLTTNQKMQRYLDRIVGLSNIIIQRLLDPMVMPLDNMKNPFIFDLPLQSDSNSENVSNNLVQPNNDEKVDQQEQEDEEDEQYVQFNSDLDDDDDDVDDENSDDEDSIVQQDQLNDSSNIETGNNFSNLEQYLKFFPEIDKNIKNSTPILGCQCDKTNFISRKEAEVEQPILTSIPPAPQFEWSKVYRLESNSVLSVMPRSSSSLPHPELNFVNQISNFNEQAQLMTYPFLDNVIRRKNFHHIKVVDHIRERLNCRPSYKLVYDIEDSSTCTKFEDGTLQFDSRFESANLRKVLRKENENEYLMMLNSDVNTSIHTQWFYFAIRGMKLNCRYRFKIINMQKKSILYNSGQQPLFYSARQFEQTGAMWQRIGQNDDQVMVAYYRNHYVRNRSISAIFTEKPCYTLEFTFTFPYEDDVCYLAYNMPFSYTFMKTNIRYWSHLVQHHNQHCSNSETILFEEQTLCHTLRGNKLPVLTITSSQHDASIPHYILLSARVHPSESNSSWILKGFIDFLLTPTNDSTNEPLRRRLLQKFIFKIVPMLNPDGVINGCTRTDLQRDDLNRQWHDPNPNLHPTIYHSRMLLKCLNEYSNGTNPVAFIDLHGHSRRKNIFSYSCSPLMSWKRADRQLYYRQSSSQHFCACNPKNQNCMLKCQLRELKELNENGSITDQENGYYLMPPFVTLPILLHLQRSPCFNLENCSFLVQKDREHTARVVGWREFNISLSYTIECSASGCDIGPYAGHHLSREHMEEMGRYIATSFAYLEFLYCSNRHVPLIVMPKSIPASLITVQQTTSPIRHPGNDDYLKNLLIKCTKRGKRTSNEQNRSAMRKLIQMYPDLNMLSASIVSSPSSSSLSSNSGVNSNISTPNKSNTNDQTLL</sequence>
<dbReference type="GO" id="GO:0008270">
    <property type="term" value="F:zinc ion binding"/>
    <property type="evidence" value="ECO:0007669"/>
    <property type="project" value="InterPro"/>
</dbReference>
<dbReference type="InterPro" id="IPR050821">
    <property type="entry name" value="Cytosolic_carboxypeptidase"/>
</dbReference>
<feature type="compositionally biased region" description="Polar residues" evidence="4">
    <location>
        <begin position="739"/>
        <end position="750"/>
    </location>
</feature>
<feature type="compositionally biased region" description="Acidic residues" evidence="4">
    <location>
        <begin position="774"/>
        <end position="792"/>
    </location>
</feature>
<feature type="compositionally biased region" description="Low complexity" evidence="4">
    <location>
        <begin position="127"/>
        <end position="138"/>
    </location>
</feature>
<protein>
    <recommendedName>
        <fullName evidence="5">Peptidase M14 domain-containing protein</fullName>
    </recommendedName>
</protein>
<feature type="compositionally biased region" description="Low complexity" evidence="4">
    <location>
        <begin position="1534"/>
        <end position="1548"/>
    </location>
</feature>
<dbReference type="SUPFAM" id="SSF53187">
    <property type="entry name" value="Zn-dependent exopeptidases"/>
    <property type="match status" value="1"/>
</dbReference>
<evidence type="ECO:0000313" key="6">
    <source>
        <dbReference type="EMBL" id="KAJ6222980.1"/>
    </source>
</evidence>
<feature type="region of interest" description="Disordered" evidence="4">
    <location>
        <begin position="68"/>
        <end position="106"/>
    </location>
</feature>
<dbReference type="OMA" id="NIFSYSC"/>
<dbReference type="PROSITE" id="PS52035">
    <property type="entry name" value="PEPTIDASE_M14"/>
    <property type="match status" value="1"/>
</dbReference>
<feature type="compositionally biased region" description="Low complexity" evidence="4">
    <location>
        <begin position="249"/>
        <end position="264"/>
    </location>
</feature>
<feature type="region of interest" description="Disordered" evidence="4">
    <location>
        <begin position="1534"/>
        <end position="1561"/>
    </location>
</feature>
<organism evidence="6 7">
    <name type="scientific">Blomia tropicalis</name>
    <name type="common">Mite</name>
    <dbReference type="NCBI Taxonomy" id="40697"/>
    <lineage>
        <taxon>Eukaryota</taxon>
        <taxon>Metazoa</taxon>
        <taxon>Ecdysozoa</taxon>
        <taxon>Arthropoda</taxon>
        <taxon>Chelicerata</taxon>
        <taxon>Arachnida</taxon>
        <taxon>Acari</taxon>
        <taxon>Acariformes</taxon>
        <taxon>Sarcoptiformes</taxon>
        <taxon>Astigmata</taxon>
        <taxon>Glycyphagoidea</taxon>
        <taxon>Echimyopodidae</taxon>
        <taxon>Blomia</taxon>
    </lineage>
</organism>
<dbReference type="GO" id="GO:0006508">
    <property type="term" value="P:proteolysis"/>
    <property type="evidence" value="ECO:0007669"/>
    <property type="project" value="InterPro"/>
</dbReference>
<dbReference type="GO" id="GO:0004181">
    <property type="term" value="F:metallocarboxypeptidase activity"/>
    <property type="evidence" value="ECO:0007669"/>
    <property type="project" value="InterPro"/>
</dbReference>
<feature type="compositionally biased region" description="Polar residues" evidence="4">
    <location>
        <begin position="1549"/>
        <end position="1561"/>
    </location>
</feature>
<evidence type="ECO:0000256" key="3">
    <source>
        <dbReference type="PROSITE-ProRule" id="PRU01379"/>
    </source>
</evidence>
<comment type="similarity">
    <text evidence="2 3">Belongs to the peptidase M14 family.</text>
</comment>
<dbReference type="PANTHER" id="PTHR12756">
    <property type="entry name" value="CYTOSOLIC CARBOXYPEPTIDASE"/>
    <property type="match status" value="1"/>
</dbReference>
<accession>A0A9Q0MG71</accession>
<keyword evidence="7" id="KW-1185">Reference proteome</keyword>
<dbReference type="PANTHER" id="PTHR12756:SF11">
    <property type="entry name" value="CYTOSOLIC CARBOXYPEPTIDASE 1"/>
    <property type="match status" value="1"/>
</dbReference>
<evidence type="ECO:0000256" key="1">
    <source>
        <dbReference type="ARBA" id="ARBA00001947"/>
    </source>
</evidence>
<proteinExistence type="inferred from homology"/>
<dbReference type="InterPro" id="IPR000834">
    <property type="entry name" value="Peptidase_M14"/>
</dbReference>
<reference evidence="6" key="1">
    <citation type="submission" date="2022-12" db="EMBL/GenBank/DDBJ databases">
        <title>Genome assemblies of Blomia tropicalis.</title>
        <authorList>
            <person name="Cui Y."/>
        </authorList>
    </citation>
    <scope>NUCLEOTIDE SEQUENCE</scope>
    <source>
        <tissue evidence="6">Adult mites</tissue>
    </source>
</reference>
<feature type="region of interest" description="Disordered" evidence="4">
    <location>
        <begin position="739"/>
        <end position="808"/>
    </location>
</feature>
<name>A0A9Q0MG71_BLOTA</name>
<comment type="cofactor">
    <cofactor evidence="1">
        <name>Zn(2+)</name>
        <dbReference type="ChEBI" id="CHEBI:29105"/>
    </cofactor>
</comment>
<dbReference type="Proteomes" id="UP001142055">
    <property type="component" value="Chromosome 1"/>
</dbReference>